<sequence length="264" mass="29254">MTTNTLRTALDADTRSLATRVICPWPGVIEVLGQTDAFDYVEFAAEYAPFDLHDLDHIARTAELSGLSTMIKVDAEPRTYLAQRAMAAGIQNVLFVDIRTAEDAREAVRAVRAEPTGTNGVRKDRRNGYVGGYASPEEIVTWCDDAVVALMIEKREAMENLEDILAVEGVDMVQFGPVDYALSIGNPGGRHSEEVQQAQREMIDMALDVGVTPRAEIKMPDNADDYLDRGVSHFSLDTDVNILHRFWQEQGTELGNRLDDVAHD</sequence>
<dbReference type="GO" id="GO:0005737">
    <property type="term" value="C:cytoplasm"/>
    <property type="evidence" value="ECO:0007669"/>
    <property type="project" value="TreeGrafter"/>
</dbReference>
<dbReference type="PANTHER" id="PTHR30502">
    <property type="entry name" value="2-KETO-3-DEOXY-L-RHAMNONATE ALDOLASE"/>
    <property type="match status" value="1"/>
</dbReference>
<accession>A0A1I4D5X0</accession>
<reference evidence="6" key="1">
    <citation type="submission" date="2016-10" db="EMBL/GenBank/DDBJ databases">
        <authorList>
            <person name="Varghese N."/>
            <person name="Submissions S."/>
        </authorList>
    </citation>
    <scope>NUCLEOTIDE SEQUENCE [LARGE SCALE GENOMIC DNA]</scope>
    <source>
        <strain evidence="6">CGMCC 1.7738</strain>
    </source>
</reference>
<protein>
    <submittedName>
        <fullName evidence="5">2-dehydro-3-deoxyglucarate aldolase</fullName>
    </submittedName>
</protein>
<dbReference type="InterPro" id="IPR015813">
    <property type="entry name" value="Pyrv/PenolPyrv_kinase-like_dom"/>
</dbReference>
<dbReference type="GO" id="GO:0016832">
    <property type="term" value="F:aldehyde-lyase activity"/>
    <property type="evidence" value="ECO:0007669"/>
    <property type="project" value="TreeGrafter"/>
</dbReference>
<evidence type="ECO:0000256" key="3">
    <source>
        <dbReference type="ARBA" id="ARBA00023239"/>
    </source>
</evidence>
<name>A0A1I4D5X0_9EURY</name>
<proteinExistence type="inferred from homology"/>
<evidence type="ECO:0000313" key="6">
    <source>
        <dbReference type="Proteomes" id="UP000199607"/>
    </source>
</evidence>
<comment type="similarity">
    <text evidence="1">Belongs to the HpcH/HpaI aldolase family.</text>
</comment>
<dbReference type="InterPro" id="IPR005000">
    <property type="entry name" value="Aldolase/citrate-lyase_domain"/>
</dbReference>
<dbReference type="Pfam" id="PF03328">
    <property type="entry name" value="HpcH_HpaI"/>
    <property type="match status" value="1"/>
</dbReference>
<dbReference type="SUPFAM" id="SSF51621">
    <property type="entry name" value="Phosphoenolpyruvate/pyruvate domain"/>
    <property type="match status" value="1"/>
</dbReference>
<organism evidence="5 6">
    <name type="scientific">Halogranum rubrum</name>
    <dbReference type="NCBI Taxonomy" id="553466"/>
    <lineage>
        <taxon>Archaea</taxon>
        <taxon>Methanobacteriati</taxon>
        <taxon>Methanobacteriota</taxon>
        <taxon>Stenosarchaea group</taxon>
        <taxon>Halobacteria</taxon>
        <taxon>Halobacteriales</taxon>
        <taxon>Haloferacaceae</taxon>
    </lineage>
</organism>
<dbReference type="RefSeq" id="WP_089868163.1">
    <property type="nucleotide sequence ID" value="NZ_FOTC01000001.1"/>
</dbReference>
<dbReference type="Gene3D" id="3.20.20.60">
    <property type="entry name" value="Phosphoenolpyruvate-binding domains"/>
    <property type="match status" value="1"/>
</dbReference>
<feature type="domain" description="HpcH/HpaI aldolase/citrate lyase" evidence="4">
    <location>
        <begin position="39"/>
        <end position="212"/>
    </location>
</feature>
<evidence type="ECO:0000256" key="1">
    <source>
        <dbReference type="ARBA" id="ARBA00005568"/>
    </source>
</evidence>
<dbReference type="InterPro" id="IPR050251">
    <property type="entry name" value="HpcH-HpaI_aldolase"/>
</dbReference>
<keyword evidence="3" id="KW-0456">Lyase</keyword>
<evidence type="ECO:0000256" key="2">
    <source>
        <dbReference type="ARBA" id="ARBA00022723"/>
    </source>
</evidence>
<keyword evidence="2" id="KW-0479">Metal-binding</keyword>
<gene>
    <name evidence="5" type="ORF">SAMN04487950_1682</name>
</gene>
<evidence type="ECO:0000259" key="4">
    <source>
        <dbReference type="Pfam" id="PF03328"/>
    </source>
</evidence>
<dbReference type="Proteomes" id="UP000199607">
    <property type="component" value="Unassembled WGS sequence"/>
</dbReference>
<dbReference type="AlphaFoldDB" id="A0A1I4D5X0"/>
<dbReference type="EMBL" id="FOTC01000001">
    <property type="protein sequence ID" value="SFK89124.1"/>
    <property type="molecule type" value="Genomic_DNA"/>
</dbReference>
<dbReference type="STRING" id="553466.SAMN04487950_1682"/>
<dbReference type="PANTHER" id="PTHR30502:SF0">
    <property type="entry name" value="PHOSPHOENOLPYRUVATE CARBOXYLASE FAMILY PROTEIN"/>
    <property type="match status" value="1"/>
</dbReference>
<evidence type="ECO:0000313" key="5">
    <source>
        <dbReference type="EMBL" id="SFK89124.1"/>
    </source>
</evidence>
<dbReference type="InterPro" id="IPR040442">
    <property type="entry name" value="Pyrv_kinase-like_dom_sf"/>
</dbReference>
<dbReference type="GO" id="GO:0046872">
    <property type="term" value="F:metal ion binding"/>
    <property type="evidence" value="ECO:0007669"/>
    <property type="project" value="UniProtKB-KW"/>
</dbReference>
<keyword evidence="6" id="KW-1185">Reference proteome</keyword>